<sequence length="57" mass="6481">MGLPVDMVKVRLKDKIGPCISWSDIRDVMGKTTGDRHLALFAFIIYGLIAFPKLWDM</sequence>
<keyword evidence="3" id="KW-1185">Reference proteome</keyword>
<dbReference type="AlphaFoldDB" id="A0A7J8UYU1"/>
<protein>
    <submittedName>
        <fullName evidence="2">Uncharacterized protein</fullName>
    </submittedName>
</protein>
<keyword evidence="1" id="KW-1133">Transmembrane helix</keyword>
<evidence type="ECO:0000256" key="1">
    <source>
        <dbReference type="SAM" id="Phobius"/>
    </source>
</evidence>
<evidence type="ECO:0000313" key="3">
    <source>
        <dbReference type="Proteomes" id="UP000593573"/>
    </source>
</evidence>
<dbReference type="EMBL" id="JABFAB010000008">
    <property type="protein sequence ID" value="MBA0655593.1"/>
    <property type="molecule type" value="Genomic_DNA"/>
</dbReference>
<keyword evidence="1" id="KW-0472">Membrane</keyword>
<reference evidence="2 3" key="1">
    <citation type="journal article" date="2019" name="Genome Biol. Evol.">
        <title>Insights into the evolution of the New World diploid cottons (Gossypium, subgenus Houzingenia) based on genome sequencing.</title>
        <authorList>
            <person name="Grover C.E."/>
            <person name="Arick M.A. 2nd"/>
            <person name="Thrash A."/>
            <person name="Conover J.L."/>
            <person name="Sanders W.S."/>
            <person name="Peterson D.G."/>
            <person name="Frelichowski J.E."/>
            <person name="Scheffler J.A."/>
            <person name="Scheffler B.E."/>
            <person name="Wendel J.F."/>
        </authorList>
    </citation>
    <scope>NUCLEOTIDE SEQUENCE [LARGE SCALE GENOMIC DNA]</scope>
    <source>
        <strain evidence="2">57</strain>
        <tissue evidence="2">Leaf</tissue>
    </source>
</reference>
<organism evidence="2 3">
    <name type="scientific">Gossypium klotzschianum</name>
    <dbReference type="NCBI Taxonomy" id="34286"/>
    <lineage>
        <taxon>Eukaryota</taxon>
        <taxon>Viridiplantae</taxon>
        <taxon>Streptophyta</taxon>
        <taxon>Embryophyta</taxon>
        <taxon>Tracheophyta</taxon>
        <taxon>Spermatophyta</taxon>
        <taxon>Magnoliopsida</taxon>
        <taxon>eudicotyledons</taxon>
        <taxon>Gunneridae</taxon>
        <taxon>Pentapetalae</taxon>
        <taxon>rosids</taxon>
        <taxon>malvids</taxon>
        <taxon>Malvales</taxon>
        <taxon>Malvaceae</taxon>
        <taxon>Malvoideae</taxon>
        <taxon>Gossypium</taxon>
    </lineage>
</organism>
<dbReference type="OrthoDB" id="991372at2759"/>
<feature type="transmembrane region" description="Helical" evidence="1">
    <location>
        <begin position="38"/>
        <end position="55"/>
    </location>
</feature>
<accession>A0A7J8UYU1</accession>
<comment type="caution">
    <text evidence="2">The sequence shown here is derived from an EMBL/GenBank/DDBJ whole genome shotgun (WGS) entry which is preliminary data.</text>
</comment>
<name>A0A7J8UYU1_9ROSI</name>
<keyword evidence="1" id="KW-0812">Transmembrane</keyword>
<gene>
    <name evidence="2" type="ORF">Goklo_008063</name>
</gene>
<dbReference type="Proteomes" id="UP000593573">
    <property type="component" value="Unassembled WGS sequence"/>
</dbReference>
<evidence type="ECO:0000313" key="2">
    <source>
        <dbReference type="EMBL" id="MBA0655593.1"/>
    </source>
</evidence>
<proteinExistence type="predicted"/>